<keyword evidence="2" id="KW-1185">Reference proteome</keyword>
<protein>
    <submittedName>
        <fullName evidence="1">Uncharacterized protein</fullName>
    </submittedName>
</protein>
<feature type="non-terminal residue" evidence="1">
    <location>
        <position position="1"/>
    </location>
</feature>
<accession>A0AAV6NAS5</accession>
<gene>
    <name evidence="1" type="ORF">SDJN03_11521</name>
</gene>
<proteinExistence type="predicted"/>
<organism evidence="1 2">
    <name type="scientific">Cucurbita argyrosperma subsp. sororia</name>
    <dbReference type="NCBI Taxonomy" id="37648"/>
    <lineage>
        <taxon>Eukaryota</taxon>
        <taxon>Viridiplantae</taxon>
        <taxon>Streptophyta</taxon>
        <taxon>Embryophyta</taxon>
        <taxon>Tracheophyta</taxon>
        <taxon>Spermatophyta</taxon>
        <taxon>Magnoliopsida</taxon>
        <taxon>eudicotyledons</taxon>
        <taxon>Gunneridae</taxon>
        <taxon>Pentapetalae</taxon>
        <taxon>rosids</taxon>
        <taxon>fabids</taxon>
        <taxon>Cucurbitales</taxon>
        <taxon>Cucurbitaceae</taxon>
        <taxon>Cucurbiteae</taxon>
        <taxon>Cucurbita</taxon>
    </lineage>
</organism>
<dbReference type="Proteomes" id="UP000685013">
    <property type="component" value="Chromosome 7"/>
</dbReference>
<comment type="caution">
    <text evidence="1">The sequence shown here is derived from an EMBL/GenBank/DDBJ whole genome shotgun (WGS) entry which is preliminary data.</text>
</comment>
<sequence>MKLVSWVMGTYNGIRRNVILEYELKALSAQNVLRHINSFSLNLKLSLLVGVSNITSENHLRDPSPFVILWILSGSFHLFFPCCCWRGPGFTSSGHLYSAALLPILRDGCV</sequence>
<dbReference type="EMBL" id="JAGKQH010000007">
    <property type="protein sequence ID" value="KAG6594968.1"/>
    <property type="molecule type" value="Genomic_DNA"/>
</dbReference>
<evidence type="ECO:0000313" key="1">
    <source>
        <dbReference type="EMBL" id="KAG6594968.1"/>
    </source>
</evidence>
<name>A0AAV6NAS5_9ROSI</name>
<reference evidence="1 2" key="1">
    <citation type="journal article" date="2021" name="Hortic Res">
        <title>The domestication of Cucurbita argyrosperma as revealed by the genome of its wild relative.</title>
        <authorList>
            <person name="Barrera-Redondo J."/>
            <person name="Sanchez-de la Vega G."/>
            <person name="Aguirre-Liguori J.A."/>
            <person name="Castellanos-Morales G."/>
            <person name="Gutierrez-Guerrero Y.T."/>
            <person name="Aguirre-Dugua X."/>
            <person name="Aguirre-Planter E."/>
            <person name="Tenaillon M.I."/>
            <person name="Lira-Saade R."/>
            <person name="Eguiarte L.E."/>
        </authorList>
    </citation>
    <scope>NUCLEOTIDE SEQUENCE [LARGE SCALE GENOMIC DNA]</scope>
    <source>
        <strain evidence="1">JBR-2021</strain>
    </source>
</reference>
<evidence type="ECO:0000313" key="2">
    <source>
        <dbReference type="Proteomes" id="UP000685013"/>
    </source>
</evidence>
<dbReference type="AlphaFoldDB" id="A0AAV6NAS5"/>